<name>A0A9W9QBT4_PENBR</name>
<comment type="caution">
    <text evidence="1">The sequence shown here is derived from an EMBL/GenBank/DDBJ whole genome shotgun (WGS) entry which is preliminary data.</text>
</comment>
<dbReference type="EMBL" id="JAPZBQ010000005">
    <property type="protein sequence ID" value="KAJ5328402.1"/>
    <property type="molecule type" value="Genomic_DNA"/>
</dbReference>
<reference evidence="1" key="2">
    <citation type="journal article" date="2023" name="IMA Fungus">
        <title>Comparative genomic study of the Penicillium genus elucidates a diverse pangenome and 15 lateral gene transfer events.</title>
        <authorList>
            <person name="Petersen C."/>
            <person name="Sorensen T."/>
            <person name="Nielsen M.R."/>
            <person name="Sondergaard T.E."/>
            <person name="Sorensen J.L."/>
            <person name="Fitzpatrick D.A."/>
            <person name="Frisvad J.C."/>
            <person name="Nielsen K.L."/>
        </authorList>
    </citation>
    <scope>NUCLEOTIDE SEQUENCE</scope>
    <source>
        <strain evidence="1">IBT 35673</strain>
    </source>
</reference>
<protein>
    <submittedName>
        <fullName evidence="1">Uncharacterized protein</fullName>
    </submittedName>
</protein>
<organism evidence="1 2">
    <name type="scientific">Penicillium brevicompactum</name>
    <dbReference type="NCBI Taxonomy" id="5074"/>
    <lineage>
        <taxon>Eukaryota</taxon>
        <taxon>Fungi</taxon>
        <taxon>Dikarya</taxon>
        <taxon>Ascomycota</taxon>
        <taxon>Pezizomycotina</taxon>
        <taxon>Eurotiomycetes</taxon>
        <taxon>Eurotiomycetidae</taxon>
        <taxon>Eurotiales</taxon>
        <taxon>Aspergillaceae</taxon>
        <taxon>Penicillium</taxon>
    </lineage>
</organism>
<accession>A0A9W9QBT4</accession>
<sequence length="275" mass="31455">MAASTVSTLSVRRVTPAQRALALPEVLSNIFLQNALDTQPLIHSKSQTRDLLNFALVNKTWYNEAIRVLWDHPTGQIDQVMASIPPDRRQYYANFIHWIFLLCRPGEDKRFKSGGSLHGLRFPRLDRLSVSLYTNRLYVIPFAHPQRWVKEMYFKKRAPKYDDETDFDGVLEIVETFFPSIGELYLRYEGPDSHLSGLITIPKLGRVVPARNTHWYIDRAPVEEEEDGSYGYQGPGVVSSSDTWGETNWTESYLTITTQGPFNWPSNDVVGTNGI</sequence>
<gene>
    <name evidence="1" type="ORF">N7452_008792</name>
</gene>
<evidence type="ECO:0000313" key="1">
    <source>
        <dbReference type="EMBL" id="KAJ5328402.1"/>
    </source>
</evidence>
<dbReference type="Proteomes" id="UP001147695">
    <property type="component" value="Unassembled WGS sequence"/>
</dbReference>
<dbReference type="AlphaFoldDB" id="A0A9W9QBT4"/>
<reference evidence="1" key="1">
    <citation type="submission" date="2022-12" db="EMBL/GenBank/DDBJ databases">
        <authorList>
            <person name="Petersen C."/>
        </authorList>
    </citation>
    <scope>NUCLEOTIDE SEQUENCE</scope>
    <source>
        <strain evidence="1">IBT 35673</strain>
    </source>
</reference>
<evidence type="ECO:0000313" key="2">
    <source>
        <dbReference type="Proteomes" id="UP001147695"/>
    </source>
</evidence>
<proteinExistence type="predicted"/>